<organism evidence="2 3">
    <name type="scientific">Aspergillus terreus</name>
    <dbReference type="NCBI Taxonomy" id="33178"/>
    <lineage>
        <taxon>Eukaryota</taxon>
        <taxon>Fungi</taxon>
        <taxon>Dikarya</taxon>
        <taxon>Ascomycota</taxon>
        <taxon>Pezizomycotina</taxon>
        <taxon>Eurotiomycetes</taxon>
        <taxon>Eurotiomycetidae</taxon>
        <taxon>Eurotiales</taxon>
        <taxon>Aspergillaceae</taxon>
        <taxon>Aspergillus</taxon>
        <taxon>Aspergillus subgen. Circumdati</taxon>
    </lineage>
</organism>
<dbReference type="PANTHER" id="PTHR44154:SF1">
    <property type="entry name" value="QUINONE OXIDOREDUCTASE"/>
    <property type="match status" value="1"/>
</dbReference>
<dbReference type="InterPro" id="IPR051603">
    <property type="entry name" value="Zinc-ADH_QOR/CCCR"/>
</dbReference>
<dbReference type="InterPro" id="IPR020843">
    <property type="entry name" value="ER"/>
</dbReference>
<protein>
    <submittedName>
        <fullName evidence="2">Putative zinc-binding oxidoreductase</fullName>
    </submittedName>
</protein>
<comment type="caution">
    <text evidence="2">The sequence shown here is derived from an EMBL/GenBank/DDBJ whole genome shotgun (WGS) entry which is preliminary data.</text>
</comment>
<dbReference type="SUPFAM" id="SSF50129">
    <property type="entry name" value="GroES-like"/>
    <property type="match status" value="1"/>
</dbReference>
<dbReference type="Pfam" id="PF08240">
    <property type="entry name" value="ADH_N"/>
    <property type="match status" value="1"/>
</dbReference>
<dbReference type="PANTHER" id="PTHR44154">
    <property type="entry name" value="QUINONE OXIDOREDUCTASE"/>
    <property type="match status" value="1"/>
</dbReference>
<proteinExistence type="predicted"/>
<accession>A0A5M3YST7</accession>
<evidence type="ECO:0000313" key="3">
    <source>
        <dbReference type="Proteomes" id="UP000452235"/>
    </source>
</evidence>
<dbReference type="InterPro" id="IPR013149">
    <property type="entry name" value="ADH-like_C"/>
</dbReference>
<evidence type="ECO:0000256" key="1">
    <source>
        <dbReference type="ARBA" id="ARBA00022857"/>
    </source>
</evidence>
<dbReference type="InterPro" id="IPR036291">
    <property type="entry name" value="NAD(P)-bd_dom_sf"/>
</dbReference>
<dbReference type="Proteomes" id="UP000452235">
    <property type="component" value="Unassembled WGS sequence"/>
</dbReference>
<dbReference type="GO" id="GO:0016491">
    <property type="term" value="F:oxidoreductase activity"/>
    <property type="evidence" value="ECO:0007669"/>
    <property type="project" value="InterPro"/>
</dbReference>
<dbReference type="InterPro" id="IPR013154">
    <property type="entry name" value="ADH-like_N"/>
</dbReference>
<dbReference type="EMBL" id="BLJY01000004">
    <property type="protein sequence ID" value="GFF15164.1"/>
    <property type="molecule type" value="Genomic_DNA"/>
</dbReference>
<evidence type="ECO:0000313" key="2">
    <source>
        <dbReference type="EMBL" id="GFF15164.1"/>
    </source>
</evidence>
<dbReference type="AlphaFoldDB" id="A0A5M3YST7"/>
<dbReference type="InterPro" id="IPR011032">
    <property type="entry name" value="GroES-like_sf"/>
</dbReference>
<dbReference type="SUPFAM" id="SSF51735">
    <property type="entry name" value="NAD(P)-binding Rossmann-fold domains"/>
    <property type="match status" value="1"/>
</dbReference>
<sequence length="341" mass="36971">MKTMKAIVLEPDHLDRHPHLLLKTVPFPKPTADSIRIRVHAFGLNRGDLRPRADQHPPSARPSRIPGSEAVGVVDAAGSAALEQTFPRGSVVATAGGGMGRSFDGAYAEYTCVPARQVHVLRRPHRGADGDEIRWEILGALPRLLPTAWGAVIRGLALRAGERVLVRGGTTTVGLAAIAIATTHGAFVAATTRRAERVDVLREAGAREVWIDDGEVATQMRRRGVDGFDKVLELVGARTLRDSLRCARKSGTVCLAGTVDGEEEERILAGVDVMELIPSETRLTVYSGSEEEFMRTPLAEMVRMVEDGRLKIGVGRVLRMEEVVQLSWMEGEVVGKMVALT</sequence>
<dbReference type="Pfam" id="PF00107">
    <property type="entry name" value="ADH_zinc_N"/>
    <property type="match status" value="1"/>
</dbReference>
<dbReference type="Gene3D" id="3.40.50.720">
    <property type="entry name" value="NAD(P)-binding Rossmann-like Domain"/>
    <property type="match status" value="1"/>
</dbReference>
<gene>
    <name evidence="2" type="ORF">ATEIFO6365_0004028300</name>
</gene>
<keyword evidence="1" id="KW-0521">NADP</keyword>
<dbReference type="SMART" id="SM00829">
    <property type="entry name" value="PKS_ER"/>
    <property type="match status" value="1"/>
</dbReference>
<dbReference type="Gene3D" id="3.90.180.10">
    <property type="entry name" value="Medium-chain alcohol dehydrogenases, catalytic domain"/>
    <property type="match status" value="1"/>
</dbReference>
<reference evidence="2 3" key="1">
    <citation type="submission" date="2020-01" db="EMBL/GenBank/DDBJ databases">
        <title>Aspergillus terreus IFO 6365 whole genome shotgun sequence.</title>
        <authorList>
            <person name="Kanamasa S."/>
            <person name="Takahashi H."/>
        </authorList>
    </citation>
    <scope>NUCLEOTIDE SEQUENCE [LARGE SCALE GENOMIC DNA]</scope>
    <source>
        <strain evidence="2 3">IFO 6365</strain>
    </source>
</reference>
<keyword evidence="3" id="KW-1185">Reference proteome</keyword>
<name>A0A5M3YST7_ASPTE</name>
<dbReference type="OrthoDB" id="203908at2759"/>